<reference evidence="7" key="1">
    <citation type="submission" date="2016-10" db="EMBL/GenBank/DDBJ databases">
        <authorList>
            <person name="Varghese N."/>
            <person name="Submissions S."/>
        </authorList>
    </citation>
    <scope>NUCLEOTIDE SEQUENCE [LARGE SCALE GENOMIC DNA]</scope>
    <source>
        <strain evidence="7">CGMCC 1.12333</strain>
    </source>
</reference>
<keyword evidence="7" id="KW-1185">Reference proteome</keyword>
<keyword evidence="4" id="KW-0804">Transcription</keyword>
<dbReference type="Gene3D" id="3.40.190.10">
    <property type="entry name" value="Periplasmic binding protein-like II"/>
    <property type="match status" value="2"/>
</dbReference>
<evidence type="ECO:0000256" key="2">
    <source>
        <dbReference type="ARBA" id="ARBA00023015"/>
    </source>
</evidence>
<dbReference type="InterPro" id="IPR000847">
    <property type="entry name" value="LysR_HTH_N"/>
</dbReference>
<dbReference type="Pfam" id="PF00126">
    <property type="entry name" value="HTH_1"/>
    <property type="match status" value="1"/>
</dbReference>
<dbReference type="STRING" id="1224947.SAMN05216480_112111"/>
<dbReference type="GO" id="GO:0003700">
    <property type="term" value="F:DNA-binding transcription factor activity"/>
    <property type="evidence" value="ECO:0007669"/>
    <property type="project" value="InterPro"/>
</dbReference>
<evidence type="ECO:0000256" key="1">
    <source>
        <dbReference type="ARBA" id="ARBA00009437"/>
    </source>
</evidence>
<comment type="similarity">
    <text evidence="1">Belongs to the LysR transcriptional regulatory family.</text>
</comment>
<evidence type="ECO:0000256" key="3">
    <source>
        <dbReference type="ARBA" id="ARBA00023125"/>
    </source>
</evidence>
<dbReference type="GO" id="GO:0003677">
    <property type="term" value="F:DNA binding"/>
    <property type="evidence" value="ECO:0007669"/>
    <property type="project" value="UniProtKB-KW"/>
</dbReference>
<dbReference type="RefSeq" id="WP_093025900.1">
    <property type="nucleotide sequence ID" value="NZ_FPBK01000012.1"/>
</dbReference>
<name>A0A1I7I2T0_9FLAO</name>
<evidence type="ECO:0000313" key="7">
    <source>
        <dbReference type="Proteomes" id="UP000199138"/>
    </source>
</evidence>
<feature type="domain" description="HTH lysR-type" evidence="5">
    <location>
        <begin position="1"/>
        <end position="58"/>
    </location>
</feature>
<gene>
    <name evidence="6" type="ORF">SAMN05216480_112111</name>
</gene>
<organism evidence="6 7">
    <name type="scientific">Pustulibacterium marinum</name>
    <dbReference type="NCBI Taxonomy" id="1224947"/>
    <lineage>
        <taxon>Bacteria</taxon>
        <taxon>Pseudomonadati</taxon>
        <taxon>Bacteroidota</taxon>
        <taxon>Flavobacteriia</taxon>
        <taxon>Flavobacteriales</taxon>
        <taxon>Flavobacteriaceae</taxon>
        <taxon>Pustulibacterium</taxon>
    </lineage>
</organism>
<evidence type="ECO:0000256" key="4">
    <source>
        <dbReference type="ARBA" id="ARBA00023163"/>
    </source>
</evidence>
<dbReference type="GO" id="GO:0005829">
    <property type="term" value="C:cytosol"/>
    <property type="evidence" value="ECO:0007669"/>
    <property type="project" value="TreeGrafter"/>
</dbReference>
<evidence type="ECO:0000259" key="5">
    <source>
        <dbReference type="PROSITE" id="PS50931"/>
    </source>
</evidence>
<dbReference type="InterPro" id="IPR036388">
    <property type="entry name" value="WH-like_DNA-bd_sf"/>
</dbReference>
<proteinExistence type="inferred from homology"/>
<evidence type="ECO:0000313" key="6">
    <source>
        <dbReference type="EMBL" id="SFU67235.1"/>
    </source>
</evidence>
<dbReference type="OrthoDB" id="9803735at2"/>
<dbReference type="InterPro" id="IPR050950">
    <property type="entry name" value="HTH-type_LysR_regulators"/>
</dbReference>
<dbReference type="InterPro" id="IPR036390">
    <property type="entry name" value="WH_DNA-bd_sf"/>
</dbReference>
<protein>
    <submittedName>
        <fullName evidence="6">LysR family transcriptional regulator, hydrogen peroxide-inducible genes activator</fullName>
    </submittedName>
</protein>
<dbReference type="FunFam" id="1.10.10.10:FF:000001">
    <property type="entry name" value="LysR family transcriptional regulator"/>
    <property type="match status" value="1"/>
</dbReference>
<dbReference type="AlphaFoldDB" id="A0A1I7I2T0"/>
<keyword evidence="2" id="KW-0805">Transcription regulation</keyword>
<dbReference type="Gene3D" id="1.10.10.10">
    <property type="entry name" value="Winged helix-like DNA-binding domain superfamily/Winged helix DNA-binding domain"/>
    <property type="match status" value="1"/>
</dbReference>
<dbReference type="EMBL" id="FPBK01000012">
    <property type="protein sequence ID" value="SFU67235.1"/>
    <property type="molecule type" value="Genomic_DNA"/>
</dbReference>
<dbReference type="PANTHER" id="PTHR30419">
    <property type="entry name" value="HTH-TYPE TRANSCRIPTIONAL REGULATOR YBHD"/>
    <property type="match status" value="1"/>
</dbReference>
<dbReference type="InterPro" id="IPR005119">
    <property type="entry name" value="LysR_subst-bd"/>
</dbReference>
<accession>A0A1I7I2T0</accession>
<dbReference type="PROSITE" id="PS50931">
    <property type="entry name" value="HTH_LYSR"/>
    <property type="match status" value="1"/>
</dbReference>
<keyword evidence="3" id="KW-0238">DNA-binding</keyword>
<dbReference type="SUPFAM" id="SSF53850">
    <property type="entry name" value="Periplasmic binding protein-like II"/>
    <property type="match status" value="1"/>
</dbReference>
<dbReference type="PRINTS" id="PR00039">
    <property type="entry name" value="HTHLYSR"/>
</dbReference>
<dbReference type="Pfam" id="PF03466">
    <property type="entry name" value="LysR_substrate"/>
    <property type="match status" value="1"/>
</dbReference>
<dbReference type="Proteomes" id="UP000199138">
    <property type="component" value="Unassembled WGS sequence"/>
</dbReference>
<dbReference type="SUPFAM" id="SSF46785">
    <property type="entry name" value="Winged helix' DNA-binding domain"/>
    <property type="match status" value="1"/>
</dbReference>
<sequence length="288" mass="32627">MNFNQLKYILAVAKHQSFTNAAHACHVAQSTLSKEIQRLEQEFDIIIFDRSRNPVVPTTLGKNLLIQAQNILDTSKEFEKTARTSYNNIEGTFKLGILSILAPYLLPSLLYTIGQSHKAIKIVATEANFELLEAQLHAGTIDGFIGFIPFIKSGYYNTFLGTVSLVSYSNKKPALAKTHNHKIPILLHNDLKHVWEDDRLQSVSKNQLQVYEGSLETIKQMIKLHGGQTWLPDLAKISLSSEEALFLENQNDVYKQSVGLITSRYFEKESIIKLIKETIQNNWPILDN</sequence>
<dbReference type="PANTHER" id="PTHR30419:SF29">
    <property type="entry name" value="LYSR-FAMILY TRANSCRIPTIONAL REGULATOR"/>
    <property type="match status" value="1"/>
</dbReference>